<reference evidence="2" key="2">
    <citation type="journal article" date="2021" name="PeerJ">
        <title>Extensive microbial diversity within the chicken gut microbiome revealed by metagenomics and culture.</title>
        <authorList>
            <person name="Gilroy R."/>
            <person name="Ravi A."/>
            <person name="Getino M."/>
            <person name="Pursley I."/>
            <person name="Horton D.L."/>
            <person name="Alikhan N.F."/>
            <person name="Baker D."/>
            <person name="Gharbi K."/>
            <person name="Hall N."/>
            <person name="Watson M."/>
            <person name="Adriaenssens E.M."/>
            <person name="Foster-Nyarko E."/>
            <person name="Jarju S."/>
            <person name="Secka A."/>
            <person name="Antonio M."/>
            <person name="Oren A."/>
            <person name="Chaudhuri R.R."/>
            <person name="La Ragione R."/>
            <person name="Hildebrand F."/>
            <person name="Pallen M.J."/>
        </authorList>
    </citation>
    <scope>NUCLEOTIDE SEQUENCE</scope>
    <source>
        <strain evidence="2">2889</strain>
    </source>
</reference>
<sequence length="125" mass="13254">MKSMWFFEKRVWLSGFAGLFVAYMCCLQGCAEKTTKQESPCRASRVVSPSGEEGAAEPLPASPAGSEPFPVNPPSMLPPHNAWGGSNAGLDMEAFGPSGTVVFRNHAFPLGDTPKEEAKAPPAGR</sequence>
<evidence type="ECO:0000313" key="3">
    <source>
        <dbReference type="Proteomes" id="UP000823612"/>
    </source>
</evidence>
<protein>
    <submittedName>
        <fullName evidence="2">Uncharacterized protein</fullName>
    </submittedName>
</protein>
<evidence type="ECO:0000313" key="2">
    <source>
        <dbReference type="EMBL" id="MBO8433620.1"/>
    </source>
</evidence>
<accession>A0A9D9DVA4</accession>
<reference evidence="2" key="1">
    <citation type="submission" date="2020-10" db="EMBL/GenBank/DDBJ databases">
        <authorList>
            <person name="Gilroy R."/>
        </authorList>
    </citation>
    <scope>NUCLEOTIDE SEQUENCE</scope>
    <source>
        <strain evidence="2">2889</strain>
    </source>
</reference>
<proteinExistence type="predicted"/>
<organism evidence="2 3">
    <name type="scientific">Candidatus Pullibacteroides excrementavium</name>
    <dbReference type="NCBI Taxonomy" id="2840905"/>
    <lineage>
        <taxon>Bacteria</taxon>
        <taxon>Pseudomonadati</taxon>
        <taxon>Bacteroidota</taxon>
        <taxon>Bacteroidia</taxon>
        <taxon>Bacteroidales</taxon>
        <taxon>Candidatus Pullibacteroides</taxon>
    </lineage>
</organism>
<feature type="region of interest" description="Disordered" evidence="1">
    <location>
        <begin position="33"/>
        <end position="90"/>
    </location>
</feature>
<gene>
    <name evidence="2" type="ORF">IAB08_10075</name>
</gene>
<dbReference type="AlphaFoldDB" id="A0A9D9DVA4"/>
<name>A0A9D9DVA4_9BACT</name>
<comment type="caution">
    <text evidence="2">The sequence shown here is derived from an EMBL/GenBank/DDBJ whole genome shotgun (WGS) entry which is preliminary data.</text>
</comment>
<feature type="region of interest" description="Disordered" evidence="1">
    <location>
        <begin position="106"/>
        <end position="125"/>
    </location>
</feature>
<evidence type="ECO:0000256" key="1">
    <source>
        <dbReference type="SAM" id="MobiDB-lite"/>
    </source>
</evidence>
<dbReference type="Proteomes" id="UP000823612">
    <property type="component" value="Unassembled WGS sequence"/>
</dbReference>
<dbReference type="EMBL" id="JADIMZ010000158">
    <property type="protein sequence ID" value="MBO8433620.1"/>
    <property type="molecule type" value="Genomic_DNA"/>
</dbReference>